<evidence type="ECO:0000313" key="1">
    <source>
        <dbReference type="EMBL" id="APZ92236.1"/>
    </source>
</evidence>
<name>A0A1P8WDT8_9PLAN</name>
<sequence>MPDRSAAKIKSTEPLAFLKLDSVFSDLAEDARFAETYERLVKQLYSNPDVSTLVRQVMDENR</sequence>
<dbReference type="OrthoDB" id="9768714at2"/>
<accession>A0A1P8WDT8</accession>
<dbReference type="EMBL" id="CP017641">
    <property type="protein sequence ID" value="APZ92236.1"/>
    <property type="molecule type" value="Genomic_DNA"/>
</dbReference>
<dbReference type="Proteomes" id="UP000187735">
    <property type="component" value="Chromosome"/>
</dbReference>
<proteinExistence type="predicted"/>
<dbReference type="AlphaFoldDB" id="A0A1P8WDT8"/>
<gene>
    <name evidence="1" type="ORF">Fuma_01846</name>
</gene>
<organism evidence="1 2">
    <name type="scientific">Fuerstiella marisgermanici</name>
    <dbReference type="NCBI Taxonomy" id="1891926"/>
    <lineage>
        <taxon>Bacteria</taxon>
        <taxon>Pseudomonadati</taxon>
        <taxon>Planctomycetota</taxon>
        <taxon>Planctomycetia</taxon>
        <taxon>Planctomycetales</taxon>
        <taxon>Planctomycetaceae</taxon>
        <taxon>Fuerstiella</taxon>
    </lineage>
</organism>
<evidence type="ECO:0000313" key="2">
    <source>
        <dbReference type="Proteomes" id="UP000187735"/>
    </source>
</evidence>
<dbReference type="KEGG" id="fmr:Fuma_01846"/>
<keyword evidence="2" id="KW-1185">Reference proteome</keyword>
<dbReference type="RefSeq" id="WP_077023888.1">
    <property type="nucleotide sequence ID" value="NZ_CP017641.1"/>
</dbReference>
<protein>
    <submittedName>
        <fullName evidence="1">Uncharacterized protein</fullName>
    </submittedName>
</protein>
<reference evidence="1 2" key="1">
    <citation type="journal article" date="2016" name="Front. Microbiol.">
        <title>Fuerstia marisgermanicae gen. nov., sp. nov., an Unusual Member of the Phylum Planctomycetes from the German Wadden Sea.</title>
        <authorList>
            <person name="Kohn T."/>
            <person name="Heuer A."/>
            <person name="Jogler M."/>
            <person name="Vollmers J."/>
            <person name="Boedeker C."/>
            <person name="Bunk B."/>
            <person name="Rast P."/>
            <person name="Borchert D."/>
            <person name="Glockner I."/>
            <person name="Freese H.M."/>
            <person name="Klenk H.P."/>
            <person name="Overmann J."/>
            <person name="Kaster A.K."/>
            <person name="Rohde M."/>
            <person name="Wiegand S."/>
            <person name="Jogler C."/>
        </authorList>
    </citation>
    <scope>NUCLEOTIDE SEQUENCE [LARGE SCALE GENOMIC DNA]</scope>
    <source>
        <strain evidence="1 2">NH11</strain>
    </source>
</reference>
<dbReference type="STRING" id="1891926.Fuma_01846"/>